<dbReference type="Pfam" id="PF18265">
    <property type="entry name" value="Nas2_N"/>
    <property type="match status" value="1"/>
</dbReference>
<name>A0A2S5B2W6_9BASI</name>
<evidence type="ECO:0000313" key="5">
    <source>
        <dbReference type="EMBL" id="POY71110.1"/>
    </source>
</evidence>
<dbReference type="FunFam" id="2.30.42.10:FF:000107">
    <property type="entry name" value="26S proteasome non-ATPase regulatory subunit 9"/>
    <property type="match status" value="1"/>
</dbReference>
<dbReference type="Proteomes" id="UP000237144">
    <property type="component" value="Unassembled WGS sequence"/>
</dbReference>
<sequence length="223" mass="23992">MSIPDALHELSSSASLAPRDTANRDAPTVQSEAARLTRLKKNIEAQLDAYYDVLKNNNCTMETPLVDREGYPRSDIDVAGVRTARHHVIRLRNDLKAVINDMEQLVLRGLPRGEVAPEQDTAMDDAVQTEASDDQPFAKVDAVAPNSPANQAGLLREDLLVSFGSVSSSNHDNLRAVAGLVGRSEGTALPVSVIRQGVKVELTLTPRSGWGGRGLLGCHIVPV</sequence>
<organism evidence="5 6">
    <name type="scientific">Rhodotorula taiwanensis</name>
    <dbReference type="NCBI Taxonomy" id="741276"/>
    <lineage>
        <taxon>Eukaryota</taxon>
        <taxon>Fungi</taxon>
        <taxon>Dikarya</taxon>
        <taxon>Basidiomycota</taxon>
        <taxon>Pucciniomycotina</taxon>
        <taxon>Microbotryomycetes</taxon>
        <taxon>Sporidiobolales</taxon>
        <taxon>Sporidiobolaceae</taxon>
        <taxon>Rhodotorula</taxon>
    </lineage>
</organism>
<dbReference type="STRING" id="741276.A0A2S5B2W6"/>
<dbReference type="EMBL" id="PJQD01000086">
    <property type="protein sequence ID" value="POY71110.1"/>
    <property type="molecule type" value="Genomic_DNA"/>
</dbReference>
<gene>
    <name evidence="5" type="ORF">BMF94_5867</name>
</gene>
<dbReference type="InterPro" id="IPR036034">
    <property type="entry name" value="PDZ_sf"/>
</dbReference>
<dbReference type="InterPro" id="IPR040815">
    <property type="entry name" value="Nas2_N"/>
</dbReference>
<evidence type="ECO:0000256" key="2">
    <source>
        <dbReference type="ARBA" id="ARBA00068021"/>
    </source>
</evidence>
<evidence type="ECO:0000256" key="3">
    <source>
        <dbReference type="SAM" id="MobiDB-lite"/>
    </source>
</evidence>
<reference evidence="5 6" key="1">
    <citation type="journal article" date="2018" name="Front. Microbiol.">
        <title>Prospects for Fungal Bioremediation of Acidic Radioactive Waste Sites: Characterization and Genome Sequence of Rhodotorula taiwanensis MD1149.</title>
        <authorList>
            <person name="Tkavc R."/>
            <person name="Matrosova V.Y."/>
            <person name="Grichenko O.E."/>
            <person name="Gostincar C."/>
            <person name="Volpe R.P."/>
            <person name="Klimenkova P."/>
            <person name="Gaidamakova E.K."/>
            <person name="Zhou C.E."/>
            <person name="Stewart B.J."/>
            <person name="Lyman M.G."/>
            <person name="Malfatti S.A."/>
            <person name="Rubinfeld B."/>
            <person name="Courtot M."/>
            <person name="Singh J."/>
            <person name="Dalgard C.L."/>
            <person name="Hamilton T."/>
            <person name="Frey K.G."/>
            <person name="Gunde-Cimerman N."/>
            <person name="Dugan L."/>
            <person name="Daly M.J."/>
        </authorList>
    </citation>
    <scope>NUCLEOTIDE SEQUENCE [LARGE SCALE GENOMIC DNA]</scope>
    <source>
        <strain evidence="5 6">MD1149</strain>
    </source>
</reference>
<dbReference type="GO" id="GO:0005737">
    <property type="term" value="C:cytoplasm"/>
    <property type="evidence" value="ECO:0007669"/>
    <property type="project" value="TreeGrafter"/>
</dbReference>
<protein>
    <recommendedName>
        <fullName evidence="2">Probable 26S proteasome regulatory subunit p27</fullName>
    </recommendedName>
</protein>
<evidence type="ECO:0000259" key="4">
    <source>
        <dbReference type="Pfam" id="PF18265"/>
    </source>
</evidence>
<dbReference type="OrthoDB" id="72325at2759"/>
<dbReference type="AlphaFoldDB" id="A0A2S5B2W6"/>
<dbReference type="InterPro" id="IPR035269">
    <property type="entry name" value="PSMD9"/>
</dbReference>
<keyword evidence="1" id="KW-0143">Chaperone</keyword>
<dbReference type="Gene3D" id="6.10.140.1710">
    <property type="match status" value="1"/>
</dbReference>
<evidence type="ECO:0000313" key="6">
    <source>
        <dbReference type="Proteomes" id="UP000237144"/>
    </source>
</evidence>
<dbReference type="PANTHER" id="PTHR12651:SF1">
    <property type="entry name" value="26S PROTEASOME NON-ATPASE REGULATORY SUBUNIT 9"/>
    <property type="match status" value="1"/>
</dbReference>
<feature type="domain" description="Nas2 N-terminal" evidence="4">
    <location>
        <begin position="34"/>
        <end position="106"/>
    </location>
</feature>
<keyword evidence="6" id="KW-1185">Reference proteome</keyword>
<dbReference type="Gene3D" id="2.30.42.10">
    <property type="match status" value="1"/>
</dbReference>
<comment type="caution">
    <text evidence="5">The sequence shown here is derived from an EMBL/GenBank/DDBJ whole genome shotgun (WGS) entry which is preliminary data.</text>
</comment>
<evidence type="ECO:0000256" key="1">
    <source>
        <dbReference type="ARBA" id="ARBA00023186"/>
    </source>
</evidence>
<feature type="region of interest" description="Disordered" evidence="3">
    <location>
        <begin position="1"/>
        <end position="31"/>
    </location>
</feature>
<proteinExistence type="predicted"/>
<dbReference type="GO" id="GO:0005634">
    <property type="term" value="C:nucleus"/>
    <property type="evidence" value="ECO:0007669"/>
    <property type="project" value="TreeGrafter"/>
</dbReference>
<dbReference type="PANTHER" id="PTHR12651">
    <property type="entry name" value="26S PROTEASOME NON-ATPASE REGULATORY SUBUNIT 9"/>
    <property type="match status" value="1"/>
</dbReference>
<accession>A0A2S5B2W6</accession>
<dbReference type="SUPFAM" id="SSF50156">
    <property type="entry name" value="PDZ domain-like"/>
    <property type="match status" value="1"/>
</dbReference>
<dbReference type="GO" id="GO:0070682">
    <property type="term" value="P:proteasome regulatory particle assembly"/>
    <property type="evidence" value="ECO:0007669"/>
    <property type="project" value="InterPro"/>
</dbReference>